<keyword evidence="5" id="KW-1185">Reference proteome</keyword>
<dbReference type="KEGG" id="ttn:TTX_1581"/>
<sequence length="157" mass="18071">MAIQRCTSDYLKGVYDVELESFNQYDVYSLELLKFLCSFCGDYSYVFIDNNEILGYIITCKDDDSAHIISIAVKRKARRRGIGSALLCTALRLLERGEVKKVYLEVRVSNSDAIRLYEKAGFKIVETLEGYYGDGEAGYRMEITDRKIAKEFCKNYK</sequence>
<dbReference type="InterPro" id="IPR006464">
    <property type="entry name" value="AcTrfase_RimI/Ard1"/>
</dbReference>
<organism evidence="4 5">
    <name type="scientific">Thermoproteus tenax (strain ATCC 35583 / DSM 2078 / JCM 9277 / NBRC 100435 / Kra 1)</name>
    <dbReference type="NCBI Taxonomy" id="768679"/>
    <lineage>
        <taxon>Archaea</taxon>
        <taxon>Thermoproteota</taxon>
        <taxon>Thermoprotei</taxon>
        <taxon>Thermoproteales</taxon>
        <taxon>Thermoproteaceae</taxon>
        <taxon>Thermoproteus</taxon>
    </lineage>
</organism>
<dbReference type="GeneID" id="11262462"/>
<protein>
    <submittedName>
        <fullName evidence="4">N-terminal acetyltransferase</fullName>
        <ecNumber evidence="4">2.3.1.128</ecNumber>
    </submittedName>
</protein>
<evidence type="ECO:0000256" key="1">
    <source>
        <dbReference type="ARBA" id="ARBA00022679"/>
    </source>
</evidence>
<dbReference type="AlphaFoldDB" id="G4RKW2"/>
<dbReference type="EC" id="2.3.1.128" evidence="4"/>
<dbReference type="OrthoDB" id="43754at2157"/>
<proteinExistence type="predicted"/>
<reference evidence="4 5" key="1">
    <citation type="journal article" date="2011" name="PLoS ONE">
        <title>The complete genome sequence of Thermoproteus tenax: a physiologically versatile member of the Crenarchaeota.</title>
        <authorList>
            <person name="Siebers B."/>
            <person name="Zaparty M."/>
            <person name="Raddatz G."/>
            <person name="Tjaden B."/>
            <person name="Albers S.V."/>
            <person name="Bell S.D."/>
            <person name="Blombach F."/>
            <person name="Kletzin A."/>
            <person name="Kyrpides N."/>
            <person name="Lanz C."/>
            <person name="Plagens A."/>
            <person name="Rampp M."/>
            <person name="Rosinus A."/>
            <person name="von Jan M."/>
            <person name="Makarova K.S."/>
            <person name="Klenk H.P."/>
            <person name="Schuster S.C."/>
            <person name="Hensel R."/>
        </authorList>
    </citation>
    <scope>NUCLEOTIDE SEQUENCE [LARGE SCALE GENOMIC DNA]</scope>
    <source>
        <strain evidence="5">ATCC 35583 / DSM 2078 / JCM 9277 / NBRC 100435 / Kra 1</strain>
    </source>
</reference>
<evidence type="ECO:0000259" key="3">
    <source>
        <dbReference type="PROSITE" id="PS51186"/>
    </source>
</evidence>
<dbReference type="PATRIC" id="fig|768679.9.peg.1603"/>
<dbReference type="InterPro" id="IPR000182">
    <property type="entry name" value="GNAT_dom"/>
</dbReference>
<gene>
    <name evidence="4" type="ordered locus">TTX_1581</name>
</gene>
<dbReference type="CDD" id="cd04301">
    <property type="entry name" value="NAT_SF"/>
    <property type="match status" value="1"/>
</dbReference>
<dbReference type="GO" id="GO:0031415">
    <property type="term" value="C:NatA complex"/>
    <property type="evidence" value="ECO:0007669"/>
    <property type="project" value="InterPro"/>
</dbReference>
<evidence type="ECO:0000313" key="5">
    <source>
        <dbReference type="Proteomes" id="UP000002654"/>
    </source>
</evidence>
<dbReference type="SUPFAM" id="SSF55729">
    <property type="entry name" value="Acyl-CoA N-acyltransferases (Nat)"/>
    <property type="match status" value="1"/>
</dbReference>
<dbReference type="RefSeq" id="WP_014127461.1">
    <property type="nucleotide sequence ID" value="NC_016070.1"/>
</dbReference>
<dbReference type="Pfam" id="PF00583">
    <property type="entry name" value="Acetyltransf_1"/>
    <property type="match status" value="1"/>
</dbReference>
<dbReference type="GO" id="GO:0004596">
    <property type="term" value="F:protein-N-terminal amino-acid acetyltransferase activity"/>
    <property type="evidence" value="ECO:0007669"/>
    <property type="project" value="InterPro"/>
</dbReference>
<accession>G4RKW2</accession>
<dbReference type="eggNOG" id="arCOG00833">
    <property type="taxonomic scope" value="Archaea"/>
</dbReference>
<dbReference type="EMBL" id="FN869859">
    <property type="protein sequence ID" value="CCC82207.1"/>
    <property type="molecule type" value="Genomic_DNA"/>
</dbReference>
<dbReference type="HOGENOM" id="CLU_013985_23_0_2"/>
<name>G4RKW2_THETK</name>
<feature type="domain" description="N-acetyltransferase" evidence="3">
    <location>
        <begin position="1"/>
        <end position="146"/>
    </location>
</feature>
<evidence type="ECO:0000256" key="2">
    <source>
        <dbReference type="ARBA" id="ARBA00023315"/>
    </source>
</evidence>
<dbReference type="Gene3D" id="3.40.630.30">
    <property type="match status" value="1"/>
</dbReference>
<dbReference type="PROSITE" id="PS51186">
    <property type="entry name" value="GNAT"/>
    <property type="match status" value="1"/>
</dbReference>
<keyword evidence="1 4" id="KW-0808">Transferase</keyword>
<dbReference type="InterPro" id="IPR045047">
    <property type="entry name" value="Ard1-like"/>
</dbReference>
<dbReference type="InterPro" id="IPR016181">
    <property type="entry name" value="Acyl_CoA_acyltransferase"/>
</dbReference>
<keyword evidence="2 4" id="KW-0012">Acyltransferase</keyword>
<evidence type="ECO:0000313" key="4">
    <source>
        <dbReference type="EMBL" id="CCC82207.1"/>
    </source>
</evidence>
<dbReference type="STRING" id="768679.TTX_1581"/>
<dbReference type="PANTHER" id="PTHR23091">
    <property type="entry name" value="N-TERMINAL ACETYLTRANSFERASE"/>
    <property type="match status" value="1"/>
</dbReference>
<dbReference type="PANTHER" id="PTHR23091:SF4">
    <property type="entry name" value="N-TERMINAL AMINO-ACID N(ALPHA)-ACETYLTRANSFERASE NATA"/>
    <property type="match status" value="1"/>
</dbReference>
<dbReference type="Proteomes" id="UP000002654">
    <property type="component" value="Chromosome"/>
</dbReference>
<dbReference type="NCBIfam" id="TIGR01575">
    <property type="entry name" value="rimI"/>
    <property type="match status" value="1"/>
</dbReference>
<dbReference type="PaxDb" id="768679-TTX_1581"/>